<accession>A0ABS7U3V3</accession>
<organism evidence="5 6">
    <name type="scientific">Nannocystis pusilla</name>
    <dbReference type="NCBI Taxonomy" id="889268"/>
    <lineage>
        <taxon>Bacteria</taxon>
        <taxon>Pseudomonadati</taxon>
        <taxon>Myxococcota</taxon>
        <taxon>Polyangia</taxon>
        <taxon>Nannocystales</taxon>
        <taxon>Nannocystaceae</taxon>
        <taxon>Nannocystis</taxon>
    </lineage>
</organism>
<dbReference type="EMBL" id="JAIRAU010000056">
    <property type="protein sequence ID" value="MBZ5715243.1"/>
    <property type="molecule type" value="Genomic_DNA"/>
</dbReference>
<dbReference type="CDD" id="cd02000">
    <property type="entry name" value="TPP_E1_PDC_ADC_BCADC"/>
    <property type="match status" value="1"/>
</dbReference>
<dbReference type="InterPro" id="IPR001017">
    <property type="entry name" value="DH_E1"/>
</dbReference>
<protein>
    <submittedName>
        <fullName evidence="5">Pyruvate dehydrogenase (Acetyl-transferring) E1 component subunit alpha</fullName>
    </submittedName>
</protein>
<comment type="cofactor">
    <cofactor evidence="1">
        <name>thiamine diphosphate</name>
        <dbReference type="ChEBI" id="CHEBI:58937"/>
    </cofactor>
</comment>
<dbReference type="RefSeq" id="WP_224196984.1">
    <property type="nucleotide sequence ID" value="NZ_JAIRAU010000056.1"/>
</dbReference>
<feature type="domain" description="Dehydrogenase E1 component" evidence="4">
    <location>
        <begin position="42"/>
        <end position="338"/>
    </location>
</feature>
<keyword evidence="3" id="KW-0786">Thiamine pyrophosphate</keyword>
<keyword evidence="5" id="KW-0670">Pyruvate</keyword>
<evidence type="ECO:0000313" key="6">
    <source>
        <dbReference type="Proteomes" id="UP001139031"/>
    </source>
</evidence>
<proteinExistence type="predicted"/>
<dbReference type="PANTHER" id="PTHR11516">
    <property type="entry name" value="PYRUVATE DEHYDROGENASE E1 COMPONENT, ALPHA SUBUNIT BACTERIAL AND ORGANELLAR"/>
    <property type="match status" value="1"/>
</dbReference>
<dbReference type="Pfam" id="PF00676">
    <property type="entry name" value="E1_dh"/>
    <property type="match status" value="1"/>
</dbReference>
<dbReference type="Gene3D" id="3.40.50.970">
    <property type="match status" value="1"/>
</dbReference>
<reference evidence="5" key="1">
    <citation type="submission" date="2021-08" db="EMBL/GenBank/DDBJ databases">
        <authorList>
            <person name="Stevens D.C."/>
        </authorList>
    </citation>
    <scope>NUCLEOTIDE SEQUENCE</scope>
    <source>
        <strain evidence="5">DSM 53165</strain>
    </source>
</reference>
<dbReference type="Proteomes" id="UP001139031">
    <property type="component" value="Unassembled WGS sequence"/>
</dbReference>
<name>A0ABS7U3V3_9BACT</name>
<evidence type="ECO:0000313" key="5">
    <source>
        <dbReference type="EMBL" id="MBZ5715243.1"/>
    </source>
</evidence>
<gene>
    <name evidence="5" type="ORF">K7C98_38920</name>
</gene>
<evidence type="ECO:0000256" key="3">
    <source>
        <dbReference type="ARBA" id="ARBA00023052"/>
    </source>
</evidence>
<dbReference type="InterPro" id="IPR050642">
    <property type="entry name" value="PDH_E1_Alpha_Subunit"/>
</dbReference>
<dbReference type="PANTHER" id="PTHR11516:SF60">
    <property type="entry name" value="PYRUVATE DEHYDROGENASE E1 COMPONENT SUBUNIT ALPHA"/>
    <property type="match status" value="1"/>
</dbReference>
<dbReference type="InterPro" id="IPR029061">
    <property type="entry name" value="THDP-binding"/>
</dbReference>
<keyword evidence="2" id="KW-0560">Oxidoreductase</keyword>
<keyword evidence="6" id="KW-1185">Reference proteome</keyword>
<comment type="caution">
    <text evidence="5">The sequence shown here is derived from an EMBL/GenBank/DDBJ whole genome shotgun (WGS) entry which is preliminary data.</text>
</comment>
<dbReference type="SUPFAM" id="SSF52518">
    <property type="entry name" value="Thiamin diphosphate-binding fold (THDP-binding)"/>
    <property type="match status" value="1"/>
</dbReference>
<evidence type="ECO:0000256" key="1">
    <source>
        <dbReference type="ARBA" id="ARBA00001964"/>
    </source>
</evidence>
<evidence type="ECO:0000256" key="2">
    <source>
        <dbReference type="ARBA" id="ARBA00023002"/>
    </source>
</evidence>
<sequence>MNQSEAAPDAAAETALDPAYEAKLRADYEGQSREDVLRDYREMLRIRRFEEAAARAYTRGKISGFLHLYIGQEAIAIATKQVMQPGDRVVSAYRTHGFAIALGSEPNACAAELFGKAAGLVGGIGGSMHFFDKKRGLWGGYAIVGNHIPVAAGHAFASQYTGDGAVTLCFMGDGAVGIGPVHEGMTMAGIMKLPIVFVVENNQYSMGTPLKRTLPVEDITSRAAGYGFASDRFHVTSVQETRRRLAEAVDRARKEGRPTLIELITYRFRGHSMSDPAKYRQKEEVDRWRLNDPLERTLVALKTIYQVPEQDLDGIDEAIVAEMDAAYEFADKAPPPPPEARFENVMAEGPYYGDSATTRPAGVE</sequence>
<evidence type="ECO:0000259" key="4">
    <source>
        <dbReference type="Pfam" id="PF00676"/>
    </source>
</evidence>